<feature type="transmembrane region" description="Helical" evidence="11">
    <location>
        <begin position="208"/>
        <end position="228"/>
    </location>
</feature>
<comment type="similarity">
    <text evidence="9">Belongs to the monovalent cation:proton antiporter 2 (CPA2) transporter (TC 2.A.37) family. CHX (TC 2.A.37.4) subfamily.</text>
</comment>
<dbReference type="GO" id="GO:0015297">
    <property type="term" value="F:antiporter activity"/>
    <property type="evidence" value="ECO:0007669"/>
    <property type="project" value="InterPro"/>
</dbReference>
<dbReference type="PANTHER" id="PTHR32468:SF26">
    <property type="entry name" value="CATION_H(+) ANTIPORTER 15"/>
    <property type="match status" value="1"/>
</dbReference>
<dbReference type="InterPro" id="IPR050794">
    <property type="entry name" value="CPA2_transporter"/>
</dbReference>
<feature type="transmembrane region" description="Helical" evidence="11">
    <location>
        <begin position="118"/>
        <end position="136"/>
    </location>
</feature>
<feature type="domain" description="Cation/H(+) antiporter C-terminal" evidence="14">
    <location>
        <begin position="632"/>
        <end position="797"/>
    </location>
</feature>
<comment type="subcellular location">
    <subcellularLocation>
        <location evidence="1">Membrane</location>
        <topology evidence="1">Multi-pass membrane protein</topology>
    </subcellularLocation>
</comment>
<dbReference type="EMBL" id="JBBPBK010000016">
    <property type="protein sequence ID" value="KAK9267286.1"/>
    <property type="molecule type" value="Genomic_DNA"/>
</dbReference>
<evidence type="ECO:0000256" key="2">
    <source>
        <dbReference type="ARBA" id="ARBA00022448"/>
    </source>
</evidence>
<dbReference type="Gene3D" id="1.20.1530.20">
    <property type="match status" value="1"/>
</dbReference>
<proteinExistence type="inferred from homology"/>
<dbReference type="Pfam" id="PF00999">
    <property type="entry name" value="Na_H_Exchanger"/>
    <property type="match status" value="1"/>
</dbReference>
<evidence type="ECO:0000256" key="10">
    <source>
        <dbReference type="SAM" id="MobiDB-lite"/>
    </source>
</evidence>
<gene>
    <name evidence="15" type="ORF">L1049_009709</name>
</gene>
<feature type="domain" description="Cation/H(+) antiporter central" evidence="13">
    <location>
        <begin position="493"/>
        <end position="624"/>
    </location>
</feature>
<dbReference type="InterPro" id="IPR006153">
    <property type="entry name" value="Cation/H_exchanger_TM"/>
</dbReference>
<dbReference type="Proteomes" id="UP001415857">
    <property type="component" value="Unassembled WGS sequence"/>
</dbReference>
<keyword evidence="2" id="KW-0813">Transport</keyword>
<feature type="transmembrane region" description="Helical" evidence="11">
    <location>
        <begin position="356"/>
        <end position="378"/>
    </location>
</feature>
<keyword evidence="5" id="KW-0630">Potassium</keyword>
<evidence type="ECO:0000313" key="16">
    <source>
        <dbReference type="Proteomes" id="UP001415857"/>
    </source>
</evidence>
<feature type="transmembrane region" description="Helical" evidence="11">
    <location>
        <begin position="385"/>
        <end position="405"/>
    </location>
</feature>
<sequence>MAGQENFRVNESIVLLPGPVSSFNVCYDTSISNHNGLWRGENPLKLSVPLVFMQLVLVISFTRLYTVVLRPIRIPRFIAEVLAGLTMGPSALGGVAFFTKVMFPLRSLKTMETLGNLGLLYFLFLLGLEMDLSTIFRSGKKALTIALSGTLLPLGLGAASIFYLESYKRDLNQWSYLFGGITLTVTSFPVLTLILADLKLLHTDMGRMALASAIINDVFTWLLLAVAMGIVNNKGESYKAFLWITAFVVFCLYVVRPVIKWLLRKGPEGETYGEFHACVILTGVLVCGLAADSCGMYSFVGAFVFGLIMPHGEIGVVLVERLEDAVSLFLLPLFFAIIGMRTHLGGLKEEKRVYDVVGVVVFACLAKFMSTLLTAFFYDMELGEGMALGVLMNTKGIMALVVLHVAKEQLVFDDLGYAVMLVAILIMTALVTPITSLIYKPSRRFTLHKLRTIQSLKPDAEFRILTCIHETRNVQGILNLIEASNATRWSPIFVFVLHLIELTGRTSAMLIVQTMRKSEGRNVSRAQAESENIINAFLNYEQETGGVSVQPLTALSPYPTMDEDICNLAEDKRVAFIIVPFHKHLTIDGKMKEAHPAYRGINRNVLQKSPCSVGIFVDRGLGATPLTANVSYRVAMLYVVGRDDREALSYAWRMTGHPGVSLDVVRFLPGEDAVDIEAMDVAGHSDGILSIITDYEREKNRDDDYIKEFKIRMSSDRSITYQEEVVNSGEDMVSVIRAMDHNHDLYIVGRGQGVVSPLTAGLSAWTDNPELGAVGDVLVSSDFAASVSVLVVQQYAGVLGYAEDGGLETLPDRLPHPGRQEFNNSLEHMNWRPPVAENDGLELSGHHRL</sequence>
<feature type="region of interest" description="Disordered" evidence="10">
    <location>
        <begin position="830"/>
        <end position="849"/>
    </location>
</feature>
<feature type="transmembrane region" description="Helical" evidence="11">
    <location>
        <begin position="77"/>
        <end position="98"/>
    </location>
</feature>
<evidence type="ECO:0000256" key="11">
    <source>
        <dbReference type="SAM" id="Phobius"/>
    </source>
</evidence>
<evidence type="ECO:0000256" key="5">
    <source>
        <dbReference type="ARBA" id="ARBA00022958"/>
    </source>
</evidence>
<evidence type="ECO:0000256" key="1">
    <source>
        <dbReference type="ARBA" id="ARBA00004141"/>
    </source>
</evidence>
<reference evidence="15 16" key="1">
    <citation type="journal article" date="2024" name="Plant J.">
        <title>Genome sequences and population genomics reveal climatic adaptation and genomic divergence between two closely related sweetgum species.</title>
        <authorList>
            <person name="Xu W.Q."/>
            <person name="Ren C.Q."/>
            <person name="Zhang X.Y."/>
            <person name="Comes H.P."/>
            <person name="Liu X.H."/>
            <person name="Li Y.G."/>
            <person name="Kettle C.J."/>
            <person name="Jalonen R."/>
            <person name="Gaisberger H."/>
            <person name="Ma Y.Z."/>
            <person name="Qiu Y.X."/>
        </authorList>
    </citation>
    <scope>NUCLEOTIDE SEQUENCE [LARGE SCALE GENOMIC DNA]</scope>
    <source>
        <strain evidence="15">Hangzhou</strain>
    </source>
</reference>
<feature type="transmembrane region" description="Helical" evidence="11">
    <location>
        <begin position="240"/>
        <end position="259"/>
    </location>
</feature>
<evidence type="ECO:0000256" key="6">
    <source>
        <dbReference type="ARBA" id="ARBA00022989"/>
    </source>
</evidence>
<dbReference type="GO" id="GO:0006885">
    <property type="term" value="P:regulation of pH"/>
    <property type="evidence" value="ECO:0007669"/>
    <property type="project" value="TreeGrafter"/>
</dbReference>
<feature type="transmembrane region" description="Helical" evidence="11">
    <location>
        <begin position="176"/>
        <end position="196"/>
    </location>
</feature>
<keyword evidence="7" id="KW-0406">Ion transport</keyword>
<evidence type="ECO:0000256" key="9">
    <source>
        <dbReference type="ARBA" id="ARBA00038341"/>
    </source>
</evidence>
<dbReference type="InterPro" id="IPR057290">
    <property type="entry name" value="CHX17_C"/>
</dbReference>
<evidence type="ECO:0000259" key="14">
    <source>
        <dbReference type="Pfam" id="PF23259"/>
    </source>
</evidence>
<dbReference type="Pfam" id="PF23259">
    <property type="entry name" value="CHX17_C"/>
    <property type="match status" value="1"/>
</dbReference>
<evidence type="ECO:0000313" key="15">
    <source>
        <dbReference type="EMBL" id="KAK9267286.1"/>
    </source>
</evidence>
<dbReference type="PANTHER" id="PTHR32468">
    <property type="entry name" value="CATION/H + ANTIPORTER"/>
    <property type="match status" value="1"/>
</dbReference>
<evidence type="ECO:0000256" key="4">
    <source>
        <dbReference type="ARBA" id="ARBA00022692"/>
    </source>
</evidence>
<dbReference type="GO" id="GO:0006813">
    <property type="term" value="P:potassium ion transport"/>
    <property type="evidence" value="ECO:0007669"/>
    <property type="project" value="UniProtKB-KW"/>
</dbReference>
<protein>
    <recommendedName>
        <fullName evidence="17">Cation/H+ exchanger domain-containing protein</fullName>
    </recommendedName>
</protein>
<feature type="transmembrane region" description="Helical" evidence="11">
    <location>
        <begin position="143"/>
        <end position="164"/>
    </location>
</feature>
<keyword evidence="8 11" id="KW-0472">Membrane</keyword>
<dbReference type="Pfam" id="PF23256">
    <property type="entry name" value="CHX17_2nd"/>
    <property type="match status" value="1"/>
</dbReference>
<evidence type="ECO:0000256" key="7">
    <source>
        <dbReference type="ARBA" id="ARBA00023065"/>
    </source>
</evidence>
<feature type="transmembrane region" description="Helical" evidence="11">
    <location>
        <begin position="326"/>
        <end position="344"/>
    </location>
</feature>
<evidence type="ECO:0000256" key="3">
    <source>
        <dbReference type="ARBA" id="ARBA00022538"/>
    </source>
</evidence>
<comment type="caution">
    <text evidence="15">The sequence shown here is derived from an EMBL/GenBank/DDBJ whole genome shotgun (WGS) entry which is preliminary data.</text>
</comment>
<evidence type="ECO:0000259" key="13">
    <source>
        <dbReference type="Pfam" id="PF23256"/>
    </source>
</evidence>
<keyword evidence="3" id="KW-0633">Potassium transport</keyword>
<feature type="transmembrane region" description="Helical" evidence="11">
    <location>
        <begin position="46"/>
        <end position="65"/>
    </location>
</feature>
<keyword evidence="4 11" id="KW-0812">Transmembrane</keyword>
<organism evidence="15 16">
    <name type="scientific">Liquidambar formosana</name>
    <name type="common">Formosan gum</name>
    <dbReference type="NCBI Taxonomy" id="63359"/>
    <lineage>
        <taxon>Eukaryota</taxon>
        <taxon>Viridiplantae</taxon>
        <taxon>Streptophyta</taxon>
        <taxon>Embryophyta</taxon>
        <taxon>Tracheophyta</taxon>
        <taxon>Spermatophyta</taxon>
        <taxon>Magnoliopsida</taxon>
        <taxon>eudicotyledons</taxon>
        <taxon>Gunneridae</taxon>
        <taxon>Pentapetalae</taxon>
        <taxon>Saxifragales</taxon>
        <taxon>Altingiaceae</taxon>
        <taxon>Liquidambar</taxon>
    </lineage>
</organism>
<dbReference type="InterPro" id="IPR038770">
    <property type="entry name" value="Na+/solute_symporter_sf"/>
</dbReference>
<dbReference type="InterPro" id="IPR057291">
    <property type="entry name" value="CHX17_2nd"/>
</dbReference>
<dbReference type="AlphaFoldDB" id="A0AAP0R6D4"/>
<dbReference type="GO" id="GO:0016020">
    <property type="term" value="C:membrane"/>
    <property type="evidence" value="ECO:0007669"/>
    <property type="project" value="UniProtKB-SubCell"/>
</dbReference>
<evidence type="ECO:0000259" key="12">
    <source>
        <dbReference type="Pfam" id="PF00999"/>
    </source>
</evidence>
<dbReference type="GO" id="GO:1902600">
    <property type="term" value="P:proton transmembrane transport"/>
    <property type="evidence" value="ECO:0007669"/>
    <property type="project" value="InterPro"/>
</dbReference>
<feature type="domain" description="Cation/H+ exchanger transmembrane" evidence="12">
    <location>
        <begin position="59"/>
        <end position="433"/>
    </location>
</feature>
<feature type="transmembrane region" description="Helical" evidence="11">
    <location>
        <begin position="417"/>
        <end position="439"/>
    </location>
</feature>
<evidence type="ECO:0000256" key="8">
    <source>
        <dbReference type="ARBA" id="ARBA00023136"/>
    </source>
</evidence>
<evidence type="ECO:0008006" key="17">
    <source>
        <dbReference type="Google" id="ProtNLM"/>
    </source>
</evidence>
<dbReference type="GO" id="GO:0012505">
    <property type="term" value="C:endomembrane system"/>
    <property type="evidence" value="ECO:0007669"/>
    <property type="project" value="TreeGrafter"/>
</dbReference>
<accession>A0AAP0R6D4</accession>
<keyword evidence="6 11" id="KW-1133">Transmembrane helix</keyword>
<name>A0AAP0R6D4_LIQFO</name>
<keyword evidence="16" id="KW-1185">Reference proteome</keyword>